<evidence type="ECO:0000256" key="4">
    <source>
        <dbReference type="ARBA" id="ARBA00022827"/>
    </source>
</evidence>
<dbReference type="InterPro" id="IPR016169">
    <property type="entry name" value="FAD-bd_PCMH_sub2"/>
</dbReference>
<evidence type="ECO:0000256" key="3">
    <source>
        <dbReference type="ARBA" id="ARBA00022630"/>
    </source>
</evidence>
<comment type="similarity">
    <text evidence="2">Belongs to the oxygen-dependent FAD-linked oxidoreductase family.</text>
</comment>
<evidence type="ECO:0000313" key="8">
    <source>
        <dbReference type="EMBL" id="KAK4243724.1"/>
    </source>
</evidence>
<feature type="domain" description="FAD-binding PCMH-type" evidence="7">
    <location>
        <begin position="56"/>
        <end position="229"/>
    </location>
</feature>
<dbReference type="PANTHER" id="PTHR42973:SF39">
    <property type="entry name" value="FAD-BINDING PCMH-TYPE DOMAIN-CONTAINING PROTEIN"/>
    <property type="match status" value="1"/>
</dbReference>
<dbReference type="Gene3D" id="3.40.462.20">
    <property type="match status" value="1"/>
</dbReference>
<feature type="chain" id="PRO_5042919371" evidence="6">
    <location>
        <begin position="18"/>
        <end position="496"/>
    </location>
</feature>
<keyword evidence="6" id="KW-0732">Signal</keyword>
<gene>
    <name evidence="8" type="ORF">C7999DRAFT_44504</name>
</gene>
<proteinExistence type="inferred from homology"/>
<dbReference type="InterPro" id="IPR050416">
    <property type="entry name" value="FAD-linked_Oxidoreductase"/>
</dbReference>
<dbReference type="GO" id="GO:0071949">
    <property type="term" value="F:FAD binding"/>
    <property type="evidence" value="ECO:0007669"/>
    <property type="project" value="InterPro"/>
</dbReference>
<dbReference type="GO" id="GO:0016491">
    <property type="term" value="F:oxidoreductase activity"/>
    <property type="evidence" value="ECO:0007669"/>
    <property type="project" value="UniProtKB-KW"/>
</dbReference>
<evidence type="ECO:0000313" key="9">
    <source>
        <dbReference type="Proteomes" id="UP001303647"/>
    </source>
</evidence>
<dbReference type="InterPro" id="IPR036318">
    <property type="entry name" value="FAD-bd_PCMH-like_sf"/>
</dbReference>
<evidence type="ECO:0000256" key="1">
    <source>
        <dbReference type="ARBA" id="ARBA00001974"/>
    </source>
</evidence>
<protein>
    <submittedName>
        <fullName evidence="8">FAD linked oxidase</fullName>
    </submittedName>
</protein>
<dbReference type="InterPro" id="IPR006094">
    <property type="entry name" value="Oxid_FAD_bind_N"/>
</dbReference>
<dbReference type="PANTHER" id="PTHR42973">
    <property type="entry name" value="BINDING OXIDOREDUCTASE, PUTATIVE (AFU_ORTHOLOGUE AFUA_1G17690)-RELATED"/>
    <property type="match status" value="1"/>
</dbReference>
<keyword evidence="5" id="KW-0560">Oxidoreductase</keyword>
<dbReference type="SUPFAM" id="SSF56176">
    <property type="entry name" value="FAD-binding/transporter-associated domain-like"/>
    <property type="match status" value="1"/>
</dbReference>
<comment type="caution">
    <text evidence="8">The sequence shown here is derived from an EMBL/GenBank/DDBJ whole genome shotgun (WGS) entry which is preliminary data.</text>
</comment>
<sequence>MRLPILLSATAVVLAAASPHAKRAAIDDCLKEAKVPVTARNSTQWKTDAGPFNDRLAYDPVAVAIPTTVEHIQAAVSCAAELGVKLNPKSGGHSYASFGLGGEDGHLVVELDRMYNVTLDPETHIATVQPGARLGHIATVIYEEGKRAFSHGTCPGVGVGGHSLHGGFGFSSHTHGLAVDWITSADVVLANGSLVTASETENPDLFWALRGAGSNFGIVASFRFKTFAVPQNVTSYEINLPWSNSTNMVKGWGALQGWLLNGSMPEEMNMRILGNGFQTQLQGLYHGNSSALKTAIEPLLKLLGAKLSNVKDYDWMEGFEHYAYTNDIDVTDPDYNQSETFYSKSLVTSALPADVLKSVAEYWIKTAKKVTRSWYIIIDLYGGPNSAITRVAPEATSYAFRDPKKHLFLYQLYDRSFGAYPDDGFEFLDGWVDAFTGGLDAEQWGMYINYADPRLDRAEAQDVYYRQNLARLRQIKKQVDPAEVFYYPQAVEPAEA</sequence>
<evidence type="ECO:0000259" key="7">
    <source>
        <dbReference type="PROSITE" id="PS51387"/>
    </source>
</evidence>
<dbReference type="PROSITE" id="PS51387">
    <property type="entry name" value="FAD_PCMH"/>
    <property type="match status" value="1"/>
</dbReference>
<dbReference type="AlphaFoldDB" id="A0AAN7HKU2"/>
<dbReference type="InterPro" id="IPR016166">
    <property type="entry name" value="FAD-bd_PCMH"/>
</dbReference>
<evidence type="ECO:0000256" key="6">
    <source>
        <dbReference type="SAM" id="SignalP"/>
    </source>
</evidence>
<dbReference type="EMBL" id="MU857786">
    <property type="protein sequence ID" value="KAK4243724.1"/>
    <property type="molecule type" value="Genomic_DNA"/>
</dbReference>
<keyword evidence="4" id="KW-0274">FAD</keyword>
<dbReference type="InterPro" id="IPR012951">
    <property type="entry name" value="BBE"/>
</dbReference>
<reference evidence="8" key="2">
    <citation type="submission" date="2023-05" db="EMBL/GenBank/DDBJ databases">
        <authorList>
            <consortium name="Lawrence Berkeley National Laboratory"/>
            <person name="Steindorff A."/>
            <person name="Hensen N."/>
            <person name="Bonometti L."/>
            <person name="Westerberg I."/>
            <person name="Brannstrom I.O."/>
            <person name="Guillou S."/>
            <person name="Cros-Aarteil S."/>
            <person name="Calhoun S."/>
            <person name="Haridas S."/>
            <person name="Kuo A."/>
            <person name="Mondo S."/>
            <person name="Pangilinan J."/>
            <person name="Riley R."/>
            <person name="Labutti K."/>
            <person name="Andreopoulos B."/>
            <person name="Lipzen A."/>
            <person name="Chen C."/>
            <person name="Yanf M."/>
            <person name="Daum C."/>
            <person name="Ng V."/>
            <person name="Clum A."/>
            <person name="Ohm R."/>
            <person name="Martin F."/>
            <person name="Silar P."/>
            <person name="Natvig D."/>
            <person name="Lalanne C."/>
            <person name="Gautier V."/>
            <person name="Ament-Velasquez S.L."/>
            <person name="Kruys A."/>
            <person name="Hutchinson M.I."/>
            <person name="Powell A.J."/>
            <person name="Barry K."/>
            <person name="Miller A.N."/>
            <person name="Grigoriev I.V."/>
            <person name="Debuchy R."/>
            <person name="Gladieux P."/>
            <person name="Thoren M.H."/>
            <person name="Johannesson H."/>
        </authorList>
    </citation>
    <scope>NUCLEOTIDE SEQUENCE</scope>
    <source>
        <strain evidence="8">CBS 359.72</strain>
    </source>
</reference>
<dbReference type="Gene3D" id="3.30.465.10">
    <property type="match status" value="1"/>
</dbReference>
<name>A0AAN7HKU2_9PEZI</name>
<keyword evidence="9" id="KW-1185">Reference proteome</keyword>
<evidence type="ECO:0000256" key="5">
    <source>
        <dbReference type="ARBA" id="ARBA00023002"/>
    </source>
</evidence>
<evidence type="ECO:0000256" key="2">
    <source>
        <dbReference type="ARBA" id="ARBA00005466"/>
    </source>
</evidence>
<dbReference type="Pfam" id="PF08031">
    <property type="entry name" value="BBE"/>
    <property type="match status" value="1"/>
</dbReference>
<dbReference type="Proteomes" id="UP001303647">
    <property type="component" value="Unassembled WGS sequence"/>
</dbReference>
<comment type="cofactor">
    <cofactor evidence="1">
        <name>FAD</name>
        <dbReference type="ChEBI" id="CHEBI:57692"/>
    </cofactor>
</comment>
<reference evidence="8" key="1">
    <citation type="journal article" date="2023" name="Mol. Phylogenet. Evol.">
        <title>Genome-scale phylogeny and comparative genomics of the fungal order Sordariales.</title>
        <authorList>
            <person name="Hensen N."/>
            <person name="Bonometti L."/>
            <person name="Westerberg I."/>
            <person name="Brannstrom I.O."/>
            <person name="Guillou S."/>
            <person name="Cros-Aarteil S."/>
            <person name="Calhoun S."/>
            <person name="Haridas S."/>
            <person name="Kuo A."/>
            <person name="Mondo S."/>
            <person name="Pangilinan J."/>
            <person name="Riley R."/>
            <person name="LaButti K."/>
            <person name="Andreopoulos B."/>
            <person name="Lipzen A."/>
            <person name="Chen C."/>
            <person name="Yan M."/>
            <person name="Daum C."/>
            <person name="Ng V."/>
            <person name="Clum A."/>
            <person name="Steindorff A."/>
            <person name="Ohm R.A."/>
            <person name="Martin F."/>
            <person name="Silar P."/>
            <person name="Natvig D.O."/>
            <person name="Lalanne C."/>
            <person name="Gautier V."/>
            <person name="Ament-Velasquez S.L."/>
            <person name="Kruys A."/>
            <person name="Hutchinson M.I."/>
            <person name="Powell A.J."/>
            <person name="Barry K."/>
            <person name="Miller A.N."/>
            <person name="Grigoriev I.V."/>
            <person name="Debuchy R."/>
            <person name="Gladieux P."/>
            <person name="Hiltunen Thoren M."/>
            <person name="Johannesson H."/>
        </authorList>
    </citation>
    <scope>NUCLEOTIDE SEQUENCE</scope>
    <source>
        <strain evidence="8">CBS 359.72</strain>
    </source>
</reference>
<dbReference type="Pfam" id="PF01565">
    <property type="entry name" value="FAD_binding_4"/>
    <property type="match status" value="1"/>
</dbReference>
<accession>A0AAN7HKU2</accession>
<keyword evidence="3" id="KW-0285">Flavoprotein</keyword>
<organism evidence="8 9">
    <name type="scientific">Corynascus novoguineensis</name>
    <dbReference type="NCBI Taxonomy" id="1126955"/>
    <lineage>
        <taxon>Eukaryota</taxon>
        <taxon>Fungi</taxon>
        <taxon>Dikarya</taxon>
        <taxon>Ascomycota</taxon>
        <taxon>Pezizomycotina</taxon>
        <taxon>Sordariomycetes</taxon>
        <taxon>Sordariomycetidae</taxon>
        <taxon>Sordariales</taxon>
        <taxon>Chaetomiaceae</taxon>
        <taxon>Corynascus</taxon>
    </lineage>
</organism>
<feature type="signal peptide" evidence="6">
    <location>
        <begin position="1"/>
        <end position="17"/>
    </location>
</feature>